<feature type="compositionally biased region" description="Basic residues" evidence="1">
    <location>
        <begin position="24"/>
        <end position="36"/>
    </location>
</feature>
<dbReference type="Proteomes" id="UP000234323">
    <property type="component" value="Unassembled WGS sequence"/>
</dbReference>
<name>A0A2I1HIJ2_9GLOM</name>
<accession>A0A2I1HIJ2</accession>
<proteinExistence type="predicted"/>
<evidence type="ECO:0000313" key="2">
    <source>
        <dbReference type="EMBL" id="PKY58713.1"/>
    </source>
</evidence>
<dbReference type="EMBL" id="LLXI01003141">
    <property type="protein sequence ID" value="PKY58713.1"/>
    <property type="molecule type" value="Genomic_DNA"/>
</dbReference>
<dbReference type="AlphaFoldDB" id="A0A2I1HIJ2"/>
<comment type="caution">
    <text evidence="2">The sequence shown here is derived from an EMBL/GenBank/DDBJ whole genome shotgun (WGS) entry which is preliminary data.</text>
</comment>
<reference evidence="2 3" key="1">
    <citation type="submission" date="2015-10" db="EMBL/GenBank/DDBJ databases">
        <title>Genome analyses suggest a sexual origin of heterokaryosis in a supposedly ancient asexual fungus.</title>
        <authorList>
            <person name="Ropars J."/>
            <person name="Sedzielewska K."/>
            <person name="Noel J."/>
            <person name="Charron P."/>
            <person name="Farinelli L."/>
            <person name="Marton T."/>
            <person name="Kruger M."/>
            <person name="Pelin A."/>
            <person name="Brachmann A."/>
            <person name="Corradi N."/>
        </authorList>
    </citation>
    <scope>NUCLEOTIDE SEQUENCE [LARGE SCALE GENOMIC DNA]</scope>
    <source>
        <strain evidence="2 3">A4</strain>
    </source>
</reference>
<evidence type="ECO:0000256" key="1">
    <source>
        <dbReference type="SAM" id="MobiDB-lite"/>
    </source>
</evidence>
<keyword evidence="3" id="KW-1185">Reference proteome</keyword>
<organism evidence="2 3">
    <name type="scientific">Rhizophagus irregularis</name>
    <dbReference type="NCBI Taxonomy" id="588596"/>
    <lineage>
        <taxon>Eukaryota</taxon>
        <taxon>Fungi</taxon>
        <taxon>Fungi incertae sedis</taxon>
        <taxon>Mucoromycota</taxon>
        <taxon>Glomeromycotina</taxon>
        <taxon>Glomeromycetes</taxon>
        <taxon>Glomerales</taxon>
        <taxon>Glomeraceae</taxon>
        <taxon>Rhizophagus</taxon>
    </lineage>
</organism>
<protein>
    <submittedName>
        <fullName evidence="2">Uncharacterized protein</fullName>
    </submittedName>
</protein>
<sequence length="105" mass="11783">MATLWQNRKPCEFLVQWVLVHLKLSKQKAQSKPKTKKTPDKKKSGKTGNVPVSNQSKKKDKQQSSTKASKNNNELKKKSPKNGGGGNKDNKEVLAKILSLLRKLM</sequence>
<feature type="region of interest" description="Disordered" evidence="1">
    <location>
        <begin position="24"/>
        <end position="92"/>
    </location>
</feature>
<evidence type="ECO:0000313" key="3">
    <source>
        <dbReference type="Proteomes" id="UP000234323"/>
    </source>
</evidence>
<gene>
    <name evidence="2" type="ORF">RhiirA4_480855</name>
</gene>